<proteinExistence type="predicted"/>
<name>A0A1G2N8N7_9BACT</name>
<protein>
    <submittedName>
        <fullName evidence="3">Uncharacterized protein</fullName>
    </submittedName>
</protein>
<sequence length="175" mass="18337">MEKSKYIFFIGLIIVAITASSVSADKATVSNTISVYANSSTGKAKAGIDVETEVNGQKNTTSLHEESNSSVSIEVKEKLPGEATAVDIEISKTSVVEGEKITGDQSSATGDVENQSNSDADNQNVSEIVASADSLVAVLEDGHKGGTLTVAVIMNGIIFKIKNLLHHVVSFFSFA</sequence>
<evidence type="ECO:0000313" key="3">
    <source>
        <dbReference type="EMBL" id="OHA32498.1"/>
    </source>
</evidence>
<feature type="chain" id="PRO_5009583756" evidence="2">
    <location>
        <begin position="25"/>
        <end position="175"/>
    </location>
</feature>
<feature type="compositionally biased region" description="Polar residues" evidence="1">
    <location>
        <begin position="103"/>
        <end position="123"/>
    </location>
</feature>
<evidence type="ECO:0000313" key="4">
    <source>
        <dbReference type="Proteomes" id="UP000176221"/>
    </source>
</evidence>
<keyword evidence="2" id="KW-0732">Signal</keyword>
<evidence type="ECO:0000256" key="1">
    <source>
        <dbReference type="SAM" id="MobiDB-lite"/>
    </source>
</evidence>
<evidence type="ECO:0000256" key="2">
    <source>
        <dbReference type="SAM" id="SignalP"/>
    </source>
</evidence>
<feature type="region of interest" description="Disordered" evidence="1">
    <location>
        <begin position="99"/>
        <end position="123"/>
    </location>
</feature>
<dbReference type="InterPro" id="IPR010916">
    <property type="entry name" value="TonB_box_CS"/>
</dbReference>
<dbReference type="AlphaFoldDB" id="A0A1G2N8N7"/>
<comment type="caution">
    <text evidence="3">The sequence shown here is derived from an EMBL/GenBank/DDBJ whole genome shotgun (WGS) entry which is preliminary data.</text>
</comment>
<gene>
    <name evidence="3" type="ORF">A2928_04440</name>
</gene>
<dbReference type="Proteomes" id="UP000176221">
    <property type="component" value="Unassembled WGS sequence"/>
</dbReference>
<dbReference type="PROSITE" id="PS00430">
    <property type="entry name" value="TONB_DEPENDENT_REC_1"/>
    <property type="match status" value="1"/>
</dbReference>
<reference evidence="3 4" key="1">
    <citation type="journal article" date="2016" name="Nat. Commun.">
        <title>Thousands of microbial genomes shed light on interconnected biogeochemical processes in an aquifer system.</title>
        <authorList>
            <person name="Anantharaman K."/>
            <person name="Brown C.T."/>
            <person name="Hug L.A."/>
            <person name="Sharon I."/>
            <person name="Castelle C.J."/>
            <person name="Probst A.J."/>
            <person name="Thomas B.C."/>
            <person name="Singh A."/>
            <person name="Wilkins M.J."/>
            <person name="Karaoz U."/>
            <person name="Brodie E.L."/>
            <person name="Williams K.H."/>
            <person name="Hubbard S.S."/>
            <person name="Banfield J.F."/>
        </authorList>
    </citation>
    <scope>NUCLEOTIDE SEQUENCE [LARGE SCALE GENOMIC DNA]</scope>
</reference>
<dbReference type="STRING" id="1802319.A2928_04440"/>
<dbReference type="EMBL" id="MHRX01000044">
    <property type="protein sequence ID" value="OHA32498.1"/>
    <property type="molecule type" value="Genomic_DNA"/>
</dbReference>
<accession>A0A1G2N8N7</accession>
<organism evidence="3 4">
    <name type="scientific">Candidatus Taylorbacteria bacterium RIFCSPLOWO2_01_FULL_45_15b</name>
    <dbReference type="NCBI Taxonomy" id="1802319"/>
    <lineage>
        <taxon>Bacteria</taxon>
        <taxon>Candidatus Tayloriibacteriota</taxon>
    </lineage>
</organism>
<feature type="signal peptide" evidence="2">
    <location>
        <begin position="1"/>
        <end position="24"/>
    </location>
</feature>